<name>A2SY14_MESVI</name>
<evidence type="ECO:0000256" key="4">
    <source>
        <dbReference type="ARBA" id="ARBA00022531"/>
    </source>
</evidence>
<dbReference type="GO" id="GO:0009535">
    <property type="term" value="C:chloroplast thylakoid membrane"/>
    <property type="evidence" value="ECO:0007669"/>
    <property type="project" value="UniProtKB-SubCell"/>
</dbReference>
<dbReference type="GO" id="GO:0009765">
    <property type="term" value="P:photosynthesis, light harvesting"/>
    <property type="evidence" value="ECO:0007669"/>
    <property type="project" value="InterPro"/>
</dbReference>
<evidence type="ECO:0000256" key="8">
    <source>
        <dbReference type="RuleBase" id="RU363080"/>
    </source>
</evidence>
<evidence type="ECO:0000256" key="2">
    <source>
        <dbReference type="ARBA" id="ARBA00022494"/>
    </source>
</evidence>
<dbReference type="Gene3D" id="1.10.3460.10">
    <property type="entry name" value="Chlorophyll a/b binding protein domain"/>
    <property type="match status" value="1"/>
</dbReference>
<evidence type="ECO:0000256" key="1">
    <source>
        <dbReference type="ARBA" id="ARBA00004334"/>
    </source>
</evidence>
<dbReference type="AlphaFoldDB" id="A2SY14"/>
<dbReference type="Pfam" id="PF00504">
    <property type="entry name" value="Chloroa_b-bind"/>
    <property type="match status" value="1"/>
</dbReference>
<dbReference type="GO" id="GO:0009522">
    <property type="term" value="C:photosystem I"/>
    <property type="evidence" value="ECO:0007669"/>
    <property type="project" value="UniProtKB-KW"/>
</dbReference>
<proteinExistence type="evidence at transcript level"/>
<keyword evidence="2 7" id="KW-0148">Chlorophyll</keyword>
<accession>A2SY14</accession>
<comment type="subcellular location">
    <subcellularLocation>
        <location evidence="1 8">Plastid</location>
        <location evidence="1 8">Chloroplast thylakoid membrane</location>
    </subcellularLocation>
</comment>
<dbReference type="InterPro" id="IPR022796">
    <property type="entry name" value="Chloroa_b-bind"/>
</dbReference>
<evidence type="ECO:0000256" key="3">
    <source>
        <dbReference type="ARBA" id="ARBA00022528"/>
    </source>
</evidence>
<dbReference type="EMBL" id="DQ370068">
    <property type="protein sequence ID" value="ABD37880.1"/>
    <property type="molecule type" value="mRNA"/>
</dbReference>
<dbReference type="PANTHER" id="PTHR21649">
    <property type="entry name" value="CHLOROPHYLL A/B BINDING PROTEIN"/>
    <property type="match status" value="1"/>
</dbReference>
<keyword evidence="8" id="KW-0604">Photosystem II</keyword>
<protein>
    <recommendedName>
        <fullName evidence="8">Chlorophyll a-b binding protein, chloroplastic</fullName>
    </recommendedName>
</protein>
<keyword evidence="3 8" id="KW-0150">Chloroplast</keyword>
<keyword evidence="6 8" id="KW-0157">Chromophore</keyword>
<reference evidence="9" key="1">
    <citation type="submission" date="2006-01" db="EMBL/GenBank/DDBJ databases">
        <title>Antenna proteins of the green alga Mesostigma viride.</title>
        <authorList>
            <person name="Borza T.C."/>
            <person name="Lee R.W."/>
        </authorList>
    </citation>
    <scope>NUCLEOTIDE SEQUENCE</scope>
    <source>
        <strain evidence="9">CCMP2046</strain>
    </source>
</reference>
<feature type="binding site" evidence="7">
    <location>
        <position position="265"/>
    </location>
    <ligand>
        <name>chlorophyll b</name>
        <dbReference type="ChEBI" id="CHEBI:61721"/>
        <label>5</label>
    </ligand>
</feature>
<sequence length="300" mass="32635">MHRSGALIRNPLSFLNTSIHSTMATAALASVSVPAVVCGKPAFAEKKFLGARVAAAARPQASKAAKFVVKAEKSDRQLFFSDKAAQSYLDGSKPGDFGYDPLGLYKPEGAGGFIDPKWLAYSEVIHCRYAMLGMAGMVAPEILGKLGLIPAETGLVWFKTGVIPSEGQYDYWASPLALFWIEVVLMQFAELRRWQDYRHPGSQSKQYFLGLEQFFGGSGDPSYPGGAIFNFLGYGKDEKSMNDLKLKELKNGRLAMVATLGFFIQAMATGEGPFQNLTDHLADPFNNNILTTFGKIGGSF</sequence>
<keyword evidence="4 8" id="KW-0602">Photosynthesis</keyword>
<comment type="similarity">
    <text evidence="8">Belongs to the light-harvesting chlorophyll a/b-binding (LHC) protein family.</text>
</comment>
<dbReference type="GO" id="GO:0016168">
    <property type="term" value="F:chlorophyll binding"/>
    <property type="evidence" value="ECO:0007669"/>
    <property type="project" value="UniProtKB-KW"/>
</dbReference>
<keyword evidence="8" id="KW-0793">Thylakoid</keyword>
<keyword evidence="8" id="KW-0603">Photosystem I</keyword>
<keyword evidence="5 8" id="KW-0934">Plastid</keyword>
<comment type="function">
    <text evidence="8">The light-harvesting complex (LHC) functions as a light receptor, it captures and delivers excitation energy to photosystems with which it is closely associated.</text>
</comment>
<dbReference type="GO" id="GO:0009523">
    <property type="term" value="C:photosystem II"/>
    <property type="evidence" value="ECO:0007669"/>
    <property type="project" value="UniProtKB-KW"/>
</dbReference>
<feature type="binding site" evidence="7">
    <location>
        <position position="248"/>
    </location>
    <ligand>
        <name>chlorophyll a</name>
        <dbReference type="ChEBI" id="CHEBI:58416"/>
        <label>1</label>
    </ligand>
</feature>
<feature type="binding site" evidence="7">
    <location>
        <position position="251"/>
    </location>
    <ligand>
        <name>chlorophyll a</name>
        <dbReference type="ChEBI" id="CHEBI:58416"/>
        <label>1</label>
    </ligand>
</feature>
<evidence type="ECO:0000256" key="5">
    <source>
        <dbReference type="ARBA" id="ARBA00022640"/>
    </source>
</evidence>
<feature type="binding site" evidence="7">
    <location>
        <position position="126"/>
    </location>
    <ligand>
        <name>chlorophyll a</name>
        <dbReference type="ChEBI" id="CHEBI:58416"/>
        <label>1</label>
    </ligand>
</feature>
<feature type="binding site" evidence="7">
    <location>
        <position position="280"/>
    </location>
    <ligand>
        <name>chlorophyll a</name>
        <dbReference type="ChEBI" id="CHEBI:58416"/>
        <label>1</label>
    </ligand>
</feature>
<organism evidence="9">
    <name type="scientific">Mesostigma viride</name>
    <name type="common">Green alga</name>
    <dbReference type="NCBI Taxonomy" id="41882"/>
    <lineage>
        <taxon>Eukaryota</taxon>
        <taxon>Viridiplantae</taxon>
        <taxon>Streptophyta</taxon>
        <taxon>Mesostigmatophyceae</taxon>
        <taxon>Mesostigmatales</taxon>
        <taxon>Mesostigmataceae</taxon>
        <taxon>Mesostigma</taxon>
    </lineage>
</organism>
<evidence type="ECO:0000256" key="7">
    <source>
        <dbReference type="PIRSR" id="PIRSR601344-1"/>
    </source>
</evidence>
<evidence type="ECO:0000313" key="9">
    <source>
        <dbReference type="EMBL" id="ABD37880.1"/>
    </source>
</evidence>
<dbReference type="SUPFAM" id="SSF103511">
    <property type="entry name" value="Chlorophyll a-b binding protein"/>
    <property type="match status" value="1"/>
</dbReference>
<feature type="binding site" evidence="7">
    <location>
        <position position="247"/>
    </location>
    <ligand>
        <name>chlorophyll a</name>
        <dbReference type="ChEBI" id="CHEBI:58416"/>
        <label>1</label>
    </ligand>
</feature>
<feature type="binding site" description="axial binding residue" evidence="7">
    <location>
        <position position="128"/>
    </location>
    <ligand>
        <name>chlorophyll b</name>
        <dbReference type="ChEBI" id="CHEBI:61721"/>
        <label>1</label>
    </ligand>
    <ligandPart>
        <name>Mg</name>
        <dbReference type="ChEBI" id="CHEBI:25107"/>
    </ligandPart>
</feature>
<feature type="binding site" evidence="7">
    <location>
        <position position="123"/>
    </location>
    <ligand>
        <name>chlorophyll a</name>
        <dbReference type="ChEBI" id="CHEBI:58416"/>
        <label>1</label>
    </ligand>
</feature>
<dbReference type="InterPro" id="IPR001344">
    <property type="entry name" value="Chloro_AB-bd_pln"/>
</dbReference>
<evidence type="ECO:0000256" key="6">
    <source>
        <dbReference type="ARBA" id="ARBA00022991"/>
    </source>
</evidence>
<feature type="binding site" evidence="7">
    <location>
        <position position="253"/>
    </location>
    <ligand>
        <name>chlorophyll a</name>
        <dbReference type="ChEBI" id="CHEBI:58416"/>
        <label>1</label>
    </ligand>
</feature>